<reference evidence="3" key="1">
    <citation type="journal article" date="2019" name="Int. J. Syst. Evol. Microbiol.">
        <title>The Global Catalogue of Microorganisms (GCM) 10K type strain sequencing project: providing services to taxonomists for standard genome sequencing and annotation.</title>
        <authorList>
            <consortium name="The Broad Institute Genomics Platform"/>
            <consortium name="The Broad Institute Genome Sequencing Center for Infectious Disease"/>
            <person name="Wu L."/>
            <person name="Ma J."/>
        </authorList>
    </citation>
    <scope>NUCLEOTIDE SEQUENCE [LARGE SCALE GENOMIC DNA]</scope>
    <source>
        <strain evidence="3">CGMCC 4.7246</strain>
    </source>
</reference>
<accession>A0ABW1PID2</accession>
<dbReference type="InterPro" id="IPR051082">
    <property type="entry name" value="Pentapeptide-BTB/POZ_domain"/>
</dbReference>
<dbReference type="InterPro" id="IPR001646">
    <property type="entry name" value="5peptide_repeat"/>
</dbReference>
<dbReference type="Pfam" id="PF00805">
    <property type="entry name" value="Pentapeptide"/>
    <property type="match status" value="2"/>
</dbReference>
<dbReference type="SUPFAM" id="SSF141571">
    <property type="entry name" value="Pentapeptide repeat-like"/>
    <property type="match status" value="1"/>
</dbReference>
<evidence type="ECO:0000256" key="1">
    <source>
        <dbReference type="SAM" id="Phobius"/>
    </source>
</evidence>
<keyword evidence="1" id="KW-0472">Membrane</keyword>
<comment type="caution">
    <text evidence="2">The sequence shown here is derived from an EMBL/GenBank/DDBJ whole genome shotgun (WGS) entry which is preliminary data.</text>
</comment>
<dbReference type="EMBL" id="JBHSQO010000066">
    <property type="protein sequence ID" value="MFC6094552.1"/>
    <property type="molecule type" value="Genomic_DNA"/>
</dbReference>
<dbReference type="Gene3D" id="2.160.20.80">
    <property type="entry name" value="E3 ubiquitin-protein ligase SopA"/>
    <property type="match status" value="1"/>
</dbReference>
<evidence type="ECO:0000313" key="2">
    <source>
        <dbReference type="EMBL" id="MFC6094552.1"/>
    </source>
</evidence>
<keyword evidence="1" id="KW-1133">Transmembrane helix</keyword>
<name>A0ABW1PID2_9PSEU</name>
<dbReference type="RefSeq" id="WP_380642907.1">
    <property type="nucleotide sequence ID" value="NZ_JBHSQO010000066.1"/>
</dbReference>
<keyword evidence="3" id="KW-1185">Reference proteome</keyword>
<dbReference type="Proteomes" id="UP001596220">
    <property type="component" value="Unassembled WGS sequence"/>
</dbReference>
<dbReference type="PANTHER" id="PTHR14136">
    <property type="entry name" value="BTB_POZ DOMAIN-CONTAINING PROTEIN KCTD9"/>
    <property type="match status" value="1"/>
</dbReference>
<keyword evidence="1" id="KW-0812">Transmembrane</keyword>
<proteinExistence type="predicted"/>
<dbReference type="PANTHER" id="PTHR14136:SF17">
    <property type="entry name" value="BTB_POZ DOMAIN-CONTAINING PROTEIN KCTD9"/>
    <property type="match status" value="1"/>
</dbReference>
<gene>
    <name evidence="2" type="ORF">ACFP3R_35250</name>
</gene>
<sequence>MAPGVLWRGALVVFAVLVPVLATLVLVPDWLHPPLDDEALRGVADAEKRIQLRQAQGQLQNTVRSTLLQAVAGLLVLVGAAATWRQVQVAREGQLTERFTRAIDQLGSDNADVRVGGVYALERIARNSPADRDTVRFVLGAFVRNHVPREAGARGPDDGPGERLPWLQQRLPDVQAIMQVLSRRSPSPTGGRRLVLSHVDLRSLLLDPGSVLAGSVLRHTDLSRARLSGVDLRRVDLTGADLRLANLREADLRDAVLRRAALAGANLTGADLAGTDLAGADLTGADLTGADLTGAKLSGADLTGAKLTGADLRDAVLERTRLTGAVSDGTTRWPADRRPPDPA</sequence>
<feature type="transmembrane region" description="Helical" evidence="1">
    <location>
        <begin position="6"/>
        <end position="27"/>
    </location>
</feature>
<protein>
    <submittedName>
        <fullName evidence="2">Pentapeptide repeat-containing protein</fullName>
    </submittedName>
</protein>
<organism evidence="2 3">
    <name type="scientific">Saccharothrix lopnurensis</name>
    <dbReference type="NCBI Taxonomy" id="1670621"/>
    <lineage>
        <taxon>Bacteria</taxon>
        <taxon>Bacillati</taxon>
        <taxon>Actinomycetota</taxon>
        <taxon>Actinomycetes</taxon>
        <taxon>Pseudonocardiales</taxon>
        <taxon>Pseudonocardiaceae</taxon>
        <taxon>Saccharothrix</taxon>
    </lineage>
</organism>
<evidence type="ECO:0000313" key="3">
    <source>
        <dbReference type="Proteomes" id="UP001596220"/>
    </source>
</evidence>